<organism evidence="1">
    <name type="scientific">marine sediment metagenome</name>
    <dbReference type="NCBI Taxonomy" id="412755"/>
    <lineage>
        <taxon>unclassified sequences</taxon>
        <taxon>metagenomes</taxon>
        <taxon>ecological metagenomes</taxon>
    </lineage>
</organism>
<proteinExistence type="predicted"/>
<evidence type="ECO:0000313" key="1">
    <source>
        <dbReference type="EMBL" id="KKM27856.1"/>
    </source>
</evidence>
<reference evidence="1" key="1">
    <citation type="journal article" date="2015" name="Nature">
        <title>Complex archaea that bridge the gap between prokaryotes and eukaryotes.</title>
        <authorList>
            <person name="Spang A."/>
            <person name="Saw J.H."/>
            <person name="Jorgensen S.L."/>
            <person name="Zaremba-Niedzwiedzka K."/>
            <person name="Martijn J."/>
            <person name="Lind A.E."/>
            <person name="van Eijk R."/>
            <person name="Schleper C."/>
            <person name="Guy L."/>
            <person name="Ettema T.J."/>
        </authorList>
    </citation>
    <scope>NUCLEOTIDE SEQUENCE</scope>
</reference>
<dbReference type="EMBL" id="LAZR01012244">
    <property type="protein sequence ID" value="KKM27856.1"/>
    <property type="molecule type" value="Genomic_DNA"/>
</dbReference>
<protein>
    <submittedName>
        <fullName evidence="1">Uncharacterized protein</fullName>
    </submittedName>
</protein>
<name>A0A0F9IJR8_9ZZZZ</name>
<dbReference type="AlphaFoldDB" id="A0A0F9IJR8"/>
<gene>
    <name evidence="1" type="ORF">LCGC14_1570560</name>
</gene>
<comment type="caution">
    <text evidence="1">The sequence shown here is derived from an EMBL/GenBank/DDBJ whole genome shotgun (WGS) entry which is preliminary data.</text>
</comment>
<sequence>MMMTILRIVVALSGFAAIIWLLVWAERALERRRERIAIRRWKQHYEYDSTHRRDP</sequence>
<accession>A0A0F9IJR8</accession>